<evidence type="ECO:0000256" key="2">
    <source>
        <dbReference type="ARBA" id="ARBA00022448"/>
    </source>
</evidence>
<dbReference type="OrthoDB" id="322544at2"/>
<feature type="transmembrane region" description="Helical" evidence="7">
    <location>
        <begin position="200"/>
        <end position="226"/>
    </location>
</feature>
<organism evidence="8 9">
    <name type="scientific">Lichenicoccus roseus</name>
    <dbReference type="NCBI Taxonomy" id="2683649"/>
    <lineage>
        <taxon>Bacteria</taxon>
        <taxon>Pseudomonadati</taxon>
        <taxon>Pseudomonadota</taxon>
        <taxon>Alphaproteobacteria</taxon>
        <taxon>Acetobacterales</taxon>
        <taxon>Acetobacteraceae</taxon>
        <taxon>Lichenicoccus</taxon>
    </lineage>
</organism>
<evidence type="ECO:0000256" key="5">
    <source>
        <dbReference type="ARBA" id="ARBA00022989"/>
    </source>
</evidence>
<feature type="transmembrane region" description="Helical" evidence="7">
    <location>
        <begin position="329"/>
        <end position="353"/>
    </location>
</feature>
<dbReference type="InterPro" id="IPR036259">
    <property type="entry name" value="MFS_trans_sf"/>
</dbReference>
<dbReference type="GO" id="GO:0005886">
    <property type="term" value="C:plasma membrane"/>
    <property type="evidence" value="ECO:0007669"/>
    <property type="project" value="UniProtKB-SubCell"/>
</dbReference>
<dbReference type="PANTHER" id="PTHR23517">
    <property type="entry name" value="RESISTANCE PROTEIN MDTM, PUTATIVE-RELATED-RELATED"/>
    <property type="match status" value="1"/>
</dbReference>
<evidence type="ECO:0000313" key="8">
    <source>
        <dbReference type="EMBL" id="TLU74703.1"/>
    </source>
</evidence>
<feature type="transmembrane region" description="Helical" evidence="7">
    <location>
        <begin position="90"/>
        <end position="118"/>
    </location>
</feature>
<name>A0A5R9JD57_9PROT</name>
<dbReference type="Pfam" id="PF07690">
    <property type="entry name" value="MFS_1"/>
    <property type="match status" value="1"/>
</dbReference>
<dbReference type="InterPro" id="IPR011701">
    <property type="entry name" value="MFS"/>
</dbReference>
<keyword evidence="9" id="KW-1185">Reference proteome</keyword>
<keyword evidence="3" id="KW-1003">Cell membrane</keyword>
<keyword evidence="2" id="KW-0813">Transport</keyword>
<dbReference type="PANTHER" id="PTHR23517:SF13">
    <property type="entry name" value="MAJOR FACILITATOR SUPERFAMILY MFS_1"/>
    <property type="match status" value="1"/>
</dbReference>
<evidence type="ECO:0000256" key="1">
    <source>
        <dbReference type="ARBA" id="ARBA00004651"/>
    </source>
</evidence>
<accession>A0A5R9JD57</accession>
<dbReference type="SUPFAM" id="SSF103473">
    <property type="entry name" value="MFS general substrate transporter"/>
    <property type="match status" value="1"/>
</dbReference>
<dbReference type="InterPro" id="IPR050171">
    <property type="entry name" value="MFS_Transporters"/>
</dbReference>
<keyword evidence="4 7" id="KW-0812">Transmembrane</keyword>
<feature type="transmembrane region" description="Helical" evidence="7">
    <location>
        <begin position="232"/>
        <end position="256"/>
    </location>
</feature>
<dbReference type="EMBL" id="VCDI01000001">
    <property type="protein sequence ID" value="TLU74703.1"/>
    <property type="molecule type" value="Genomic_DNA"/>
</dbReference>
<dbReference type="AlphaFoldDB" id="A0A5R9JD57"/>
<gene>
    <name evidence="8" type="ORF">FE263_04680</name>
</gene>
<feature type="transmembrane region" description="Helical" evidence="7">
    <location>
        <begin position="130"/>
        <end position="151"/>
    </location>
</feature>
<protein>
    <submittedName>
        <fullName evidence="8">MFS transporter</fullName>
    </submittedName>
</protein>
<evidence type="ECO:0000256" key="3">
    <source>
        <dbReference type="ARBA" id="ARBA00022475"/>
    </source>
</evidence>
<comment type="subcellular location">
    <subcellularLocation>
        <location evidence="1">Cell membrane</location>
        <topology evidence="1">Multi-pass membrane protein</topology>
    </subcellularLocation>
</comment>
<dbReference type="Proteomes" id="UP000305654">
    <property type="component" value="Unassembled WGS sequence"/>
</dbReference>
<keyword evidence="6 7" id="KW-0472">Membrane</keyword>
<feature type="transmembrane region" description="Helical" evidence="7">
    <location>
        <begin position="295"/>
        <end position="317"/>
    </location>
</feature>
<feature type="transmembrane region" description="Helical" evidence="7">
    <location>
        <begin position="268"/>
        <end position="289"/>
    </location>
</feature>
<feature type="transmembrane region" description="Helical" evidence="7">
    <location>
        <begin position="58"/>
        <end position="84"/>
    </location>
</feature>
<dbReference type="Gene3D" id="1.20.1250.20">
    <property type="entry name" value="MFS general substrate transporter like domains"/>
    <property type="match status" value="1"/>
</dbReference>
<dbReference type="GO" id="GO:0022857">
    <property type="term" value="F:transmembrane transporter activity"/>
    <property type="evidence" value="ECO:0007669"/>
    <property type="project" value="InterPro"/>
</dbReference>
<reference evidence="8 9" key="1">
    <citation type="submission" date="2019-05" db="EMBL/GenBank/DDBJ databases">
        <authorList>
            <person name="Pankratov T."/>
            <person name="Grouzdev D."/>
        </authorList>
    </citation>
    <scope>NUCLEOTIDE SEQUENCE [LARGE SCALE GENOMIC DNA]</scope>
    <source>
        <strain evidence="8 9">KEBCLARHB70R</strain>
    </source>
</reference>
<evidence type="ECO:0000256" key="4">
    <source>
        <dbReference type="ARBA" id="ARBA00022692"/>
    </source>
</evidence>
<feature type="transmembrane region" description="Helical" evidence="7">
    <location>
        <begin position="157"/>
        <end position="179"/>
    </location>
</feature>
<comment type="caution">
    <text evidence="8">The sequence shown here is derived from an EMBL/GenBank/DDBJ whole genome shotgun (WGS) entry which is preliminary data.</text>
</comment>
<sequence>MLCYTTIGLPLAVIPGFVRDSLGYDVVVAGLAVSVQYLATFATRPFGGRLTDTRGPKLSVLLGLAGCIASGLLMLATGLLAHALPASPGIALAALFASRLLLGLSESLVGTGCIMWAIGQVGAGRTAQIISWNGIASYGGIALGAPLGVALSGDGRIGFAMLGLVPVALGLLGLLIAVPKRGLVPHPSKRIPFLSILSRVLPQGTALALSSIGFGVIAAFITLFYAAHGWPAGGLGGAASALSAFGLSFIAARLLFAGRIARPELRIGGGYPVAMVSLAVEACGLLVLWLAPGSLVALCGAILTGLGFALVFPALGVEAVKRVGVDNRGAAIGAYTVFLDISLGLSGPLLGLIANHAGYATLFLVAALCCVAALALTAGLHSAAPSSNEHSTANSPSC</sequence>
<keyword evidence="5 7" id="KW-1133">Transmembrane helix</keyword>
<evidence type="ECO:0000313" key="9">
    <source>
        <dbReference type="Proteomes" id="UP000305654"/>
    </source>
</evidence>
<feature type="transmembrane region" description="Helical" evidence="7">
    <location>
        <begin position="359"/>
        <end position="380"/>
    </location>
</feature>
<dbReference type="NCBIfam" id="NF003477">
    <property type="entry name" value="PRK05122.1"/>
    <property type="match status" value="1"/>
</dbReference>
<evidence type="ECO:0000256" key="6">
    <source>
        <dbReference type="ARBA" id="ARBA00023136"/>
    </source>
</evidence>
<evidence type="ECO:0000256" key="7">
    <source>
        <dbReference type="SAM" id="Phobius"/>
    </source>
</evidence>
<proteinExistence type="predicted"/>